<protein>
    <submittedName>
        <fullName evidence="1">Uncharacterized protein</fullName>
    </submittedName>
</protein>
<dbReference type="Proteomes" id="UP001396334">
    <property type="component" value="Unassembled WGS sequence"/>
</dbReference>
<sequence>MYGRQTFKIQGDDKEKSLDMRSCGNKLSHAMVHDHDGPIGV</sequence>
<name>A0ABR2SCK0_9ROSI</name>
<dbReference type="EMBL" id="JBBPBN010000015">
    <property type="protein sequence ID" value="KAK9022888.1"/>
    <property type="molecule type" value="Genomic_DNA"/>
</dbReference>
<comment type="caution">
    <text evidence="1">The sequence shown here is derived from an EMBL/GenBank/DDBJ whole genome shotgun (WGS) entry which is preliminary data.</text>
</comment>
<organism evidence="1 2">
    <name type="scientific">Hibiscus sabdariffa</name>
    <name type="common">roselle</name>
    <dbReference type="NCBI Taxonomy" id="183260"/>
    <lineage>
        <taxon>Eukaryota</taxon>
        <taxon>Viridiplantae</taxon>
        <taxon>Streptophyta</taxon>
        <taxon>Embryophyta</taxon>
        <taxon>Tracheophyta</taxon>
        <taxon>Spermatophyta</taxon>
        <taxon>Magnoliopsida</taxon>
        <taxon>eudicotyledons</taxon>
        <taxon>Gunneridae</taxon>
        <taxon>Pentapetalae</taxon>
        <taxon>rosids</taxon>
        <taxon>malvids</taxon>
        <taxon>Malvales</taxon>
        <taxon>Malvaceae</taxon>
        <taxon>Malvoideae</taxon>
        <taxon>Hibiscus</taxon>
    </lineage>
</organism>
<reference evidence="1 2" key="1">
    <citation type="journal article" date="2024" name="G3 (Bethesda)">
        <title>Genome assembly of Hibiscus sabdariffa L. provides insights into metabolisms of medicinal natural products.</title>
        <authorList>
            <person name="Kim T."/>
        </authorList>
    </citation>
    <scope>NUCLEOTIDE SEQUENCE [LARGE SCALE GENOMIC DNA]</scope>
    <source>
        <strain evidence="1">TK-2024</strain>
        <tissue evidence="1">Old leaves</tissue>
    </source>
</reference>
<proteinExistence type="predicted"/>
<keyword evidence="2" id="KW-1185">Reference proteome</keyword>
<gene>
    <name evidence="1" type="ORF">V6N11_003126</name>
</gene>
<evidence type="ECO:0000313" key="1">
    <source>
        <dbReference type="EMBL" id="KAK9022888.1"/>
    </source>
</evidence>
<evidence type="ECO:0000313" key="2">
    <source>
        <dbReference type="Proteomes" id="UP001396334"/>
    </source>
</evidence>
<accession>A0ABR2SCK0</accession>